<dbReference type="Proteomes" id="UP000182306">
    <property type="component" value="Plasmid C"/>
</dbReference>
<evidence type="ECO:0000313" key="2">
    <source>
        <dbReference type="Proteomes" id="UP000182306"/>
    </source>
</evidence>
<geneLocation type="plasmid" evidence="1 2">
    <name>C</name>
</geneLocation>
<name>A0A1L3LW03_9HYPH</name>
<dbReference type="EMBL" id="CP013110">
    <property type="protein sequence ID" value="APG94242.1"/>
    <property type="molecule type" value="Genomic_DNA"/>
</dbReference>
<organism evidence="1 2">
    <name type="scientific">Sinorhizobium americanum</name>
    <dbReference type="NCBI Taxonomy" id="194963"/>
    <lineage>
        <taxon>Bacteria</taxon>
        <taxon>Pseudomonadati</taxon>
        <taxon>Pseudomonadota</taxon>
        <taxon>Alphaproteobacteria</taxon>
        <taxon>Hyphomicrobiales</taxon>
        <taxon>Rhizobiaceae</taxon>
        <taxon>Sinorhizobium/Ensifer group</taxon>
        <taxon>Sinorhizobium</taxon>
    </lineage>
</organism>
<evidence type="ECO:0000313" key="1">
    <source>
        <dbReference type="EMBL" id="APG94242.1"/>
    </source>
</evidence>
<accession>A0A1L3LW03</accession>
<dbReference type="AlphaFoldDB" id="A0A1L3LW03"/>
<gene>
    <name evidence="1" type="ORF">SAMCFNEI73_pC0521</name>
</gene>
<protein>
    <submittedName>
        <fullName evidence="1">Uncharacterized protein</fullName>
    </submittedName>
</protein>
<keyword evidence="1" id="KW-0614">Plasmid</keyword>
<reference evidence="1 2" key="1">
    <citation type="submission" date="2015-10" db="EMBL/GenBank/DDBJ databases">
        <title>Genomic differences between typical nodule nitrogen-fixing rhizobial strains and those coming from bean seeds.</title>
        <authorList>
            <person name="Peralta H."/>
            <person name="Aguilar-Vera A."/>
            <person name="Diaz R."/>
            <person name="Mora Y."/>
            <person name="Martinez-Batallar G."/>
            <person name="Salazar E."/>
            <person name="Vargas-Lagunas C."/>
            <person name="Encarnacion S."/>
            <person name="Girard L."/>
            <person name="Mora J."/>
        </authorList>
    </citation>
    <scope>NUCLEOTIDE SEQUENCE [LARGE SCALE GENOMIC DNA]</scope>
    <source>
        <strain evidence="1 2">CFNEI 73</strain>
        <plasmid evidence="1 2">C</plasmid>
    </source>
</reference>
<keyword evidence="2" id="KW-1185">Reference proteome</keyword>
<dbReference type="KEGG" id="same:SAMCFNEI73_pC0521"/>
<sequence>MSCPPSSCLGTVIRYSKFCIKCFVFCMQHFLLTMRGPVSMLE</sequence>
<proteinExistence type="predicted"/>